<dbReference type="EMBL" id="JAHHHV010000089">
    <property type="protein sequence ID" value="MBW4468435.1"/>
    <property type="molecule type" value="Genomic_DNA"/>
</dbReference>
<evidence type="ECO:0000256" key="4">
    <source>
        <dbReference type="ARBA" id="ARBA00022801"/>
    </source>
</evidence>
<comment type="subunit">
    <text evidence="2">Homotetramer.</text>
</comment>
<comment type="catalytic activity">
    <reaction evidence="5">
        <text>L-glutamine + H2O = L-glutamate + NH4(+)</text>
        <dbReference type="Rhea" id="RHEA:15889"/>
        <dbReference type="ChEBI" id="CHEBI:15377"/>
        <dbReference type="ChEBI" id="CHEBI:28938"/>
        <dbReference type="ChEBI" id="CHEBI:29985"/>
        <dbReference type="ChEBI" id="CHEBI:58359"/>
        <dbReference type="EC" id="3.5.1.2"/>
    </reaction>
</comment>
<dbReference type="GO" id="GO:0006537">
    <property type="term" value="P:glutamate biosynthetic process"/>
    <property type="evidence" value="ECO:0007669"/>
    <property type="project" value="TreeGrafter"/>
</dbReference>
<protein>
    <recommendedName>
        <fullName evidence="3">glutaminase</fullName>
        <ecNumber evidence="3">3.5.1.2</ecNumber>
    </recommendedName>
</protein>
<reference evidence="6" key="2">
    <citation type="journal article" date="2022" name="Microbiol. Resour. Announc.">
        <title>Metagenome Sequencing to Explore Phylogenomics of Terrestrial Cyanobacteria.</title>
        <authorList>
            <person name="Ward R.D."/>
            <person name="Stajich J.E."/>
            <person name="Johansen J.R."/>
            <person name="Huntemann M."/>
            <person name="Clum A."/>
            <person name="Foster B."/>
            <person name="Foster B."/>
            <person name="Roux S."/>
            <person name="Palaniappan K."/>
            <person name="Varghese N."/>
            <person name="Mukherjee S."/>
            <person name="Reddy T.B.K."/>
            <person name="Daum C."/>
            <person name="Copeland A."/>
            <person name="Chen I.A."/>
            <person name="Ivanova N.N."/>
            <person name="Kyrpides N.C."/>
            <person name="Shapiro N."/>
            <person name="Eloe-Fadrosh E.A."/>
            <person name="Pietrasiak N."/>
        </authorList>
    </citation>
    <scope>NUCLEOTIDE SEQUENCE</scope>
    <source>
        <strain evidence="6">GSE-TBD4-15B</strain>
    </source>
</reference>
<comment type="caution">
    <text evidence="6">The sequence shown here is derived from an EMBL/GenBank/DDBJ whole genome shotgun (WGS) entry which is preliminary data.</text>
</comment>
<dbReference type="GO" id="GO:0006543">
    <property type="term" value="P:L-glutamine catabolic process"/>
    <property type="evidence" value="ECO:0007669"/>
    <property type="project" value="TreeGrafter"/>
</dbReference>
<evidence type="ECO:0000256" key="2">
    <source>
        <dbReference type="ARBA" id="ARBA00011881"/>
    </source>
</evidence>
<proteinExistence type="inferred from homology"/>
<evidence type="ECO:0000256" key="5">
    <source>
        <dbReference type="ARBA" id="ARBA00049534"/>
    </source>
</evidence>
<reference evidence="6" key="1">
    <citation type="submission" date="2021-05" db="EMBL/GenBank/DDBJ databases">
        <authorList>
            <person name="Pietrasiak N."/>
            <person name="Ward R."/>
            <person name="Stajich J.E."/>
            <person name="Kurbessoian T."/>
        </authorList>
    </citation>
    <scope>NUCLEOTIDE SEQUENCE</scope>
    <source>
        <strain evidence="6">GSE-TBD4-15B</strain>
    </source>
</reference>
<dbReference type="InterPro" id="IPR015868">
    <property type="entry name" value="Glutaminase"/>
</dbReference>
<name>A0A951U754_9CYAN</name>
<accession>A0A951U754</accession>
<gene>
    <name evidence="6" type="ORF">KME07_23660</name>
</gene>
<dbReference type="GO" id="GO:0004359">
    <property type="term" value="F:glutaminase activity"/>
    <property type="evidence" value="ECO:0007669"/>
    <property type="project" value="UniProtKB-EC"/>
</dbReference>
<evidence type="ECO:0000313" key="6">
    <source>
        <dbReference type="EMBL" id="MBW4468435.1"/>
    </source>
</evidence>
<dbReference type="AlphaFoldDB" id="A0A951U754"/>
<sequence>MPLQQLTTTEIQQWAKQAQAQTQGVVLNRIAPLAQADPCWFGLQICGAASLTYGDTNCCFPLMSVIKPFLLLFLLQYHGLDAISQWVGTEPSNLPFNSLDQLVLDHGYPRNPMINSGAMTLADKLPGESATERCANLCDWLNQQAQTQLSLDETTLTAVRQSNRDPNRSLLECLATSGAVTSPELTLDTYEQLCCLAGRVGDLAKLGLLLALDQPAISPQHRDSVNAVMLSCGLYEDSSLYAQRIGLPIKSGVSGAVLAVIPQQGAVACYSPALDATGNSVASLKWLELLAEFLR</sequence>
<keyword evidence="4 6" id="KW-0378">Hydrolase</keyword>
<dbReference type="SUPFAM" id="SSF56601">
    <property type="entry name" value="beta-lactamase/transpeptidase-like"/>
    <property type="match status" value="1"/>
</dbReference>
<dbReference type="Proteomes" id="UP000707356">
    <property type="component" value="Unassembled WGS sequence"/>
</dbReference>
<organism evidence="6 7">
    <name type="scientific">Pegethrix bostrychoides GSE-TBD4-15B</name>
    <dbReference type="NCBI Taxonomy" id="2839662"/>
    <lineage>
        <taxon>Bacteria</taxon>
        <taxon>Bacillati</taxon>
        <taxon>Cyanobacteriota</taxon>
        <taxon>Cyanophyceae</taxon>
        <taxon>Oculatellales</taxon>
        <taxon>Oculatellaceae</taxon>
        <taxon>Pegethrix</taxon>
    </lineage>
</organism>
<dbReference type="EC" id="3.5.1.2" evidence="3"/>
<evidence type="ECO:0000256" key="3">
    <source>
        <dbReference type="ARBA" id="ARBA00012918"/>
    </source>
</evidence>
<dbReference type="InterPro" id="IPR012338">
    <property type="entry name" value="Beta-lactam/transpept-like"/>
</dbReference>
<dbReference type="Pfam" id="PF04960">
    <property type="entry name" value="Glutaminase"/>
    <property type="match status" value="1"/>
</dbReference>
<dbReference type="PANTHER" id="PTHR12544">
    <property type="entry name" value="GLUTAMINASE"/>
    <property type="match status" value="1"/>
</dbReference>
<comment type="similarity">
    <text evidence="1">Belongs to the glutaminase family.</text>
</comment>
<evidence type="ECO:0000256" key="1">
    <source>
        <dbReference type="ARBA" id="ARBA00011076"/>
    </source>
</evidence>
<dbReference type="Gene3D" id="3.40.710.10">
    <property type="entry name" value="DD-peptidase/beta-lactamase superfamily"/>
    <property type="match status" value="1"/>
</dbReference>
<dbReference type="PANTHER" id="PTHR12544:SF29">
    <property type="entry name" value="GLUTAMINASE"/>
    <property type="match status" value="1"/>
</dbReference>
<evidence type="ECO:0000313" key="7">
    <source>
        <dbReference type="Proteomes" id="UP000707356"/>
    </source>
</evidence>